<keyword evidence="1" id="KW-0227">DNA damage</keyword>
<evidence type="ECO:0000313" key="3">
    <source>
        <dbReference type="EMBL" id="MEN2744115.1"/>
    </source>
</evidence>
<organism evidence="3 4">
    <name type="scientific">Sinomonas halotolerans</name>
    <dbReference type="NCBI Taxonomy" id="1644133"/>
    <lineage>
        <taxon>Bacteria</taxon>
        <taxon>Bacillati</taxon>
        <taxon>Actinomycetota</taxon>
        <taxon>Actinomycetes</taxon>
        <taxon>Micrococcales</taxon>
        <taxon>Micrococcaceae</taxon>
        <taxon>Sinomonas</taxon>
    </lineage>
</organism>
<dbReference type="SUPFAM" id="SSF48150">
    <property type="entry name" value="DNA-glycosylase"/>
    <property type="match status" value="1"/>
</dbReference>
<accession>A0ABU9WY55</accession>
<sequence length="349" mass="36932">MTLAAPSPSPTAPAAGIAGTQAAAAQAAMAPAAAGRTVPDAEGEWPAPAHYSLARTWFPLQRGDGDPCFAQHPGGMWAAFGTPDGAASLLVTHEPARAVLRARSWGEGAASAVASAPAMLGLDDDWSAFDDEAFLGTLPRLVRETRRRNPALRLPATGRVVEALVPSILEQKVTVLEARRAYRYLVRRHGTPAPGAGRVAPAGLMVAPDAAAWLRVPSWEWHRAGVGPQRSATVMRALRSASGLERLAAHTAPEAAAALQCIPGIGVWTAAEVTQRTHADPDSISVGDYHLAKFVGYALTGERTDDAGMLRLLEPWRGHRQRVVRLLGLSGVRAPRYGAKMTVQDHRGH</sequence>
<keyword evidence="4" id="KW-1185">Reference proteome</keyword>
<keyword evidence="2" id="KW-0234">DNA repair</keyword>
<dbReference type="PANTHER" id="PTHR43003">
    <property type="entry name" value="DNA-3-METHYLADENINE GLYCOSYLASE"/>
    <property type="match status" value="1"/>
</dbReference>
<evidence type="ECO:0000256" key="2">
    <source>
        <dbReference type="ARBA" id="ARBA00023204"/>
    </source>
</evidence>
<dbReference type="InterPro" id="IPR011257">
    <property type="entry name" value="DNA_glycosylase"/>
</dbReference>
<reference evidence="3 4" key="1">
    <citation type="submission" date="2024-05" db="EMBL/GenBank/DDBJ databases">
        <title>Sinomonas sp. nov., isolated from a waste landfill.</title>
        <authorList>
            <person name="Zhao Y."/>
        </authorList>
    </citation>
    <scope>NUCLEOTIDE SEQUENCE [LARGE SCALE GENOMIC DNA]</scope>
    <source>
        <strain evidence="3 4">CCTCC AB2014300</strain>
    </source>
</reference>
<dbReference type="Gene3D" id="1.10.340.30">
    <property type="entry name" value="Hypothetical protein, domain 2"/>
    <property type="match status" value="1"/>
</dbReference>
<name>A0ABU9WY55_9MICC</name>
<evidence type="ECO:0000256" key="1">
    <source>
        <dbReference type="ARBA" id="ARBA00022763"/>
    </source>
</evidence>
<dbReference type="InterPro" id="IPR051912">
    <property type="entry name" value="Alkylbase_DNA_Glycosylase/TA"/>
</dbReference>
<dbReference type="PANTHER" id="PTHR43003:SF6">
    <property type="entry name" value="DNA GLYCOSYLASE"/>
    <property type="match status" value="1"/>
</dbReference>
<dbReference type="EMBL" id="JBDFRB010000004">
    <property type="protein sequence ID" value="MEN2744115.1"/>
    <property type="molecule type" value="Genomic_DNA"/>
</dbReference>
<gene>
    <name evidence="3" type="ORF">ABCQ75_06125</name>
</gene>
<dbReference type="Proteomes" id="UP001422074">
    <property type="component" value="Unassembled WGS sequence"/>
</dbReference>
<protein>
    <submittedName>
        <fullName evidence="3">3-methyladenine DNA glycosylase</fullName>
    </submittedName>
</protein>
<evidence type="ECO:0000313" key="4">
    <source>
        <dbReference type="Proteomes" id="UP001422074"/>
    </source>
</evidence>
<proteinExistence type="predicted"/>
<comment type="caution">
    <text evidence="3">The sequence shown here is derived from an EMBL/GenBank/DDBJ whole genome shotgun (WGS) entry which is preliminary data.</text>
</comment>